<dbReference type="GO" id="GO:0001228">
    <property type="term" value="F:DNA-binding transcription activator activity, RNA polymerase II-specific"/>
    <property type="evidence" value="ECO:0007669"/>
    <property type="project" value="TreeGrafter"/>
</dbReference>
<gene>
    <name evidence="5" type="ORF">RSOLAG22IIIB_06718</name>
</gene>
<evidence type="ECO:0000256" key="3">
    <source>
        <dbReference type="SAM" id="MobiDB-lite"/>
    </source>
</evidence>
<dbReference type="PANTHER" id="PTHR40621">
    <property type="entry name" value="TRANSCRIPTION FACTOR KAPC-RELATED"/>
    <property type="match status" value="1"/>
</dbReference>
<dbReference type="GO" id="GO:0000976">
    <property type="term" value="F:transcription cis-regulatory region binding"/>
    <property type="evidence" value="ECO:0007669"/>
    <property type="project" value="InterPro"/>
</dbReference>
<dbReference type="InterPro" id="IPR050936">
    <property type="entry name" value="AP-1-like"/>
</dbReference>
<dbReference type="Gene3D" id="1.20.5.170">
    <property type="match status" value="1"/>
</dbReference>
<accession>A0A0K6GGE4</accession>
<dbReference type="InterPro" id="IPR046347">
    <property type="entry name" value="bZIP_sf"/>
</dbReference>
<feature type="compositionally biased region" description="Low complexity" evidence="3">
    <location>
        <begin position="213"/>
        <end position="232"/>
    </location>
</feature>
<dbReference type="Proteomes" id="UP000044841">
    <property type="component" value="Unassembled WGS sequence"/>
</dbReference>
<protein>
    <recommendedName>
        <fullName evidence="4">BZIP domain-containing protein</fullName>
    </recommendedName>
</protein>
<dbReference type="EMBL" id="CYGV01001856">
    <property type="protein sequence ID" value="CUA77682.1"/>
    <property type="molecule type" value="Genomic_DNA"/>
</dbReference>
<comment type="subcellular location">
    <subcellularLocation>
        <location evidence="1">Nucleus</location>
    </subcellularLocation>
</comment>
<keyword evidence="6" id="KW-1185">Reference proteome</keyword>
<dbReference type="AlphaFoldDB" id="A0A0K6GGE4"/>
<sequence length="742" mass="80834">MARVDVVYQLPIVRYLIRSSQLHPPHLPPLLAQYFLSYTTKAYYILSDKIIKAMATLYAQPSKEWVIPAKPKPGRKPKRDDPVVDEDAASDSKAKKVQNRAAQRAFRERKQSQLADLQARLAQYEQGEIERNVALQNVAKKLKEDNERLKFENEKLREESGKVREENLSMRNRLRELQEEYLAYRRKMEPNASHPDLESVMATRKRSRADSNALSVVTSLSSPSSSASTPPASKRKRSQDETRSSTPTITARTTGSNEPRRNGSKSYTTLPPDYAPPPQFLHIYSPAASDGSSRPSLVMSPGSSENSVGPEPPSLDEAHLDEDDIMHEYPNDKHSDSEYESALPESEGLHIIDCGFCSREPGSCVCREVSAGINQLLESASSSGHAETINSTFDAASSSTTSNPSILDNLPPVQPGVPLRLRRSKRKNPDADPEDSGPVHLTPVPQFLKPTPTPSARPVCSGDPSNCDACANDPFGRAFCTALANGGACRDPNCKQCPKSPPRPEPALTVSEDKGKGKSKANPMDIEVGSSSGMGLGMGMSMETGMLLCCGDPKLCGGGICGVGAPTSPAKTPQRPLTQAPSSALGIHSQSNTRSVLESEDERDKASVGLSSLSSHETDHMAIDSDHEMPTNEAWERLKSHPNVAFADLSLLADVVAGRAKCTSSRVRLSPTPERDTARLEHDDSGDFSESLEGDSERHSPRVHPTLVPQEALVRCGRERLMRVQAEGVRDALAMLDVQRPN</sequence>
<feature type="region of interest" description="Disordered" evidence="3">
    <location>
        <begin position="186"/>
        <end position="318"/>
    </location>
</feature>
<dbReference type="InterPro" id="IPR018287">
    <property type="entry name" value="Hap4_TF_heteromerisation"/>
</dbReference>
<dbReference type="Pfam" id="PF10297">
    <property type="entry name" value="Hap4_Hap_bind"/>
    <property type="match status" value="1"/>
</dbReference>
<dbReference type="PROSITE" id="PS00036">
    <property type="entry name" value="BZIP_BASIC"/>
    <property type="match status" value="1"/>
</dbReference>
<feature type="region of interest" description="Disordered" evidence="3">
    <location>
        <begin position="394"/>
        <end position="457"/>
    </location>
</feature>
<dbReference type="GO" id="GO:0090575">
    <property type="term" value="C:RNA polymerase II transcription regulator complex"/>
    <property type="evidence" value="ECO:0007669"/>
    <property type="project" value="TreeGrafter"/>
</dbReference>
<dbReference type="SUPFAM" id="SSF57959">
    <property type="entry name" value="Leucine zipper domain"/>
    <property type="match status" value="1"/>
</dbReference>
<feature type="region of interest" description="Disordered" evidence="3">
    <location>
        <begin position="493"/>
        <end position="528"/>
    </location>
</feature>
<evidence type="ECO:0000259" key="4">
    <source>
        <dbReference type="PROSITE" id="PS00036"/>
    </source>
</evidence>
<evidence type="ECO:0000313" key="5">
    <source>
        <dbReference type="EMBL" id="CUA77682.1"/>
    </source>
</evidence>
<evidence type="ECO:0000313" key="6">
    <source>
        <dbReference type="Proteomes" id="UP000044841"/>
    </source>
</evidence>
<evidence type="ECO:0000256" key="1">
    <source>
        <dbReference type="ARBA" id="ARBA00004123"/>
    </source>
</evidence>
<feature type="region of interest" description="Disordered" evidence="3">
    <location>
        <begin position="662"/>
        <end position="706"/>
    </location>
</feature>
<keyword evidence="2" id="KW-0539">Nucleus</keyword>
<evidence type="ECO:0000256" key="2">
    <source>
        <dbReference type="ARBA" id="ARBA00023242"/>
    </source>
</evidence>
<name>A0A0K6GGE4_9AGAM</name>
<feature type="region of interest" description="Disordered" evidence="3">
    <location>
        <begin position="567"/>
        <end position="615"/>
    </location>
</feature>
<dbReference type="InterPro" id="IPR004827">
    <property type="entry name" value="bZIP"/>
</dbReference>
<organism evidence="5 6">
    <name type="scientific">Rhizoctonia solani</name>
    <dbReference type="NCBI Taxonomy" id="456999"/>
    <lineage>
        <taxon>Eukaryota</taxon>
        <taxon>Fungi</taxon>
        <taxon>Dikarya</taxon>
        <taxon>Basidiomycota</taxon>
        <taxon>Agaricomycotina</taxon>
        <taxon>Agaricomycetes</taxon>
        <taxon>Cantharellales</taxon>
        <taxon>Ceratobasidiaceae</taxon>
        <taxon>Rhizoctonia</taxon>
    </lineage>
</organism>
<feature type="compositionally biased region" description="Polar residues" evidence="3">
    <location>
        <begin position="244"/>
        <end position="257"/>
    </location>
</feature>
<feature type="region of interest" description="Disordered" evidence="3">
    <location>
        <begin position="68"/>
        <end position="97"/>
    </location>
</feature>
<feature type="domain" description="BZIP" evidence="4">
    <location>
        <begin position="95"/>
        <end position="109"/>
    </location>
</feature>
<dbReference type="PANTHER" id="PTHR40621:SF7">
    <property type="entry name" value="BZIP DOMAIN-CONTAINING PROTEIN"/>
    <property type="match status" value="1"/>
</dbReference>
<reference evidence="5 6" key="1">
    <citation type="submission" date="2015-07" db="EMBL/GenBank/DDBJ databases">
        <authorList>
            <person name="Noorani M."/>
        </authorList>
    </citation>
    <scope>NUCLEOTIDE SEQUENCE [LARGE SCALE GENOMIC DNA]</scope>
    <source>
        <strain evidence="5">BBA 69670</strain>
    </source>
</reference>
<feature type="compositionally biased region" description="Polar residues" evidence="3">
    <location>
        <begin position="290"/>
        <end position="307"/>
    </location>
</feature>
<proteinExistence type="predicted"/>
<feature type="compositionally biased region" description="Polar residues" evidence="3">
    <location>
        <begin position="569"/>
        <end position="596"/>
    </location>
</feature>
<dbReference type="CDD" id="cd14688">
    <property type="entry name" value="bZIP_YAP"/>
    <property type="match status" value="1"/>
</dbReference>
<feature type="compositionally biased region" description="Basic and acidic residues" evidence="3">
    <location>
        <begin position="673"/>
        <end position="685"/>
    </location>
</feature>